<keyword evidence="5" id="KW-0812">Transmembrane</keyword>
<dbReference type="PANTHER" id="PTHR13817">
    <property type="entry name" value="TITIN"/>
    <property type="match status" value="1"/>
</dbReference>
<keyword evidence="2" id="KW-0326">Glycosidase</keyword>
<dbReference type="Gene3D" id="2.60.40.10">
    <property type="entry name" value="Immunoglobulins"/>
    <property type="match status" value="4"/>
</dbReference>
<dbReference type="Pfam" id="PF17963">
    <property type="entry name" value="Big_9"/>
    <property type="match status" value="7"/>
</dbReference>
<evidence type="ECO:0000256" key="1">
    <source>
        <dbReference type="ARBA" id="ARBA00022737"/>
    </source>
</evidence>
<gene>
    <name evidence="7" type="ORF">E3T55_17140</name>
</gene>
<dbReference type="InterPro" id="IPR050964">
    <property type="entry name" value="Striated_Muscle_Regulatory"/>
</dbReference>
<dbReference type="EMBL" id="SOHE01000074">
    <property type="protein sequence ID" value="TFD46338.1"/>
    <property type="molecule type" value="Genomic_DNA"/>
</dbReference>
<keyword evidence="5" id="KW-0472">Membrane</keyword>
<accession>A0A4R8ZUN1</accession>
<dbReference type="SMART" id="SM00060">
    <property type="entry name" value="FN3"/>
    <property type="match status" value="4"/>
</dbReference>
<evidence type="ECO:0000256" key="4">
    <source>
        <dbReference type="SAM" id="MobiDB-lite"/>
    </source>
</evidence>
<protein>
    <submittedName>
        <fullName evidence="7">Fibronectin type III domain-containing protein</fullName>
    </submittedName>
</protein>
<keyword evidence="2" id="KW-0378">Hydrolase</keyword>
<feature type="region of interest" description="Disordered" evidence="4">
    <location>
        <begin position="1573"/>
        <end position="1592"/>
    </location>
</feature>
<evidence type="ECO:0000256" key="5">
    <source>
        <dbReference type="SAM" id="Phobius"/>
    </source>
</evidence>
<dbReference type="PROSITE" id="PS50853">
    <property type="entry name" value="FN3"/>
    <property type="match status" value="3"/>
</dbReference>
<dbReference type="GO" id="GO:0000272">
    <property type="term" value="P:polysaccharide catabolic process"/>
    <property type="evidence" value="ECO:0007669"/>
    <property type="project" value="UniProtKB-KW"/>
</dbReference>
<evidence type="ECO:0000256" key="2">
    <source>
        <dbReference type="ARBA" id="ARBA00023295"/>
    </source>
</evidence>
<dbReference type="InterPro" id="IPR036116">
    <property type="entry name" value="FN3_sf"/>
</dbReference>
<reference evidence="7 8" key="1">
    <citation type="submission" date="2019-03" db="EMBL/GenBank/DDBJ databases">
        <title>Genomics of glacier-inhabiting Cryobacterium strains.</title>
        <authorList>
            <person name="Liu Q."/>
            <person name="Xin Y.-H."/>
        </authorList>
    </citation>
    <scope>NUCLEOTIDE SEQUENCE [LARGE SCALE GENOMIC DNA]</scope>
    <source>
        <strain evidence="7 8">Hh14</strain>
    </source>
</reference>
<dbReference type="SUPFAM" id="SSF49265">
    <property type="entry name" value="Fibronectin type III"/>
    <property type="match status" value="2"/>
</dbReference>
<keyword evidence="1" id="KW-0677">Repeat</keyword>
<evidence type="ECO:0000313" key="8">
    <source>
        <dbReference type="Proteomes" id="UP000297447"/>
    </source>
</evidence>
<feature type="transmembrane region" description="Helical" evidence="5">
    <location>
        <begin position="25"/>
        <end position="46"/>
    </location>
</feature>
<organism evidence="7 8">
    <name type="scientific">Cryobacterium frigoriphilum</name>
    <dbReference type="NCBI Taxonomy" id="1259150"/>
    <lineage>
        <taxon>Bacteria</taxon>
        <taxon>Bacillati</taxon>
        <taxon>Actinomycetota</taxon>
        <taxon>Actinomycetes</taxon>
        <taxon>Micrococcales</taxon>
        <taxon>Microbacteriaceae</taxon>
        <taxon>Cryobacterium</taxon>
    </lineage>
</organism>
<proteinExistence type="predicted"/>
<feature type="domain" description="Fibronectin type-III" evidence="6">
    <location>
        <begin position="1591"/>
        <end position="1684"/>
    </location>
</feature>
<evidence type="ECO:0000313" key="7">
    <source>
        <dbReference type="EMBL" id="TFD46338.1"/>
    </source>
</evidence>
<keyword evidence="3" id="KW-0624">Polysaccharide degradation</keyword>
<dbReference type="Proteomes" id="UP000297447">
    <property type="component" value="Unassembled WGS sequence"/>
</dbReference>
<feature type="domain" description="Fibronectin type-III" evidence="6">
    <location>
        <begin position="1688"/>
        <end position="1784"/>
    </location>
</feature>
<feature type="region of interest" description="Disordered" evidence="4">
    <location>
        <begin position="1766"/>
        <end position="1795"/>
    </location>
</feature>
<dbReference type="InterPro" id="IPR003961">
    <property type="entry name" value="FN3_dom"/>
</dbReference>
<dbReference type="GO" id="GO:0016798">
    <property type="term" value="F:hydrolase activity, acting on glycosyl bonds"/>
    <property type="evidence" value="ECO:0007669"/>
    <property type="project" value="UniProtKB-KW"/>
</dbReference>
<dbReference type="NCBIfam" id="NF012211">
    <property type="entry name" value="tand_rpt_95"/>
    <property type="match status" value="1"/>
</dbReference>
<comment type="caution">
    <text evidence="7">The sequence shown here is derived from an EMBL/GenBank/DDBJ whole genome shotgun (WGS) entry which is preliminary data.</text>
</comment>
<dbReference type="PANTHER" id="PTHR13817:SF166">
    <property type="entry name" value="NEURONAL IGCAM-RELATED"/>
    <property type="match status" value="1"/>
</dbReference>
<evidence type="ECO:0000256" key="3">
    <source>
        <dbReference type="ARBA" id="ARBA00023326"/>
    </source>
</evidence>
<dbReference type="CDD" id="cd00063">
    <property type="entry name" value="FN3"/>
    <property type="match status" value="3"/>
</dbReference>
<dbReference type="InterPro" id="IPR013783">
    <property type="entry name" value="Ig-like_fold"/>
</dbReference>
<keyword evidence="5" id="KW-1133">Transmembrane helix</keyword>
<feature type="domain" description="Fibronectin type-III" evidence="6">
    <location>
        <begin position="1506"/>
        <end position="1590"/>
    </location>
</feature>
<dbReference type="OrthoDB" id="5241356at2"/>
<dbReference type="Pfam" id="PF00041">
    <property type="entry name" value="fn3"/>
    <property type="match status" value="3"/>
</dbReference>
<sequence>MGTTRIFHVTAGGLMFRRIARKHRSLMGVGIVTTATLSLSLVAFLYQGISTADVRLNDGGVWVTKPTGLLVGHLNYQAQVLDGGLRAKANDFEIMQAGNTVLTHDRANATLNVVDPAHLIFGADVALPADAEIALGSDTVAILDHSNGDLFALTLTELESFSLAGTDPTLALGANSAVTVGSDGTVHAVSARDGELVTLARTAPSDATGTVGAPGFNAPVVVGLAALDDLAAEPQLAITAVGEASVVLERTSGALILPGGDTVTTAPGSALQQSTTGSTTSTVLVATPDSLLVQPLGGGDATRIEAGAQGEPAAPVYLNGCAYAAWSTSARYVRDCPGSTDDVARDIDRATATAATAATTGSSTATASPLTFRVNRNVVVLNDLTTGLVWLVDQDMVVIDNWDDITPPPDESDEEDQEDAVTESVENVLPDRTDENTVPVAVDDTFGVRAGRSVILPVLDNDTDADGDILTATVVGDGPAIGTVQPIFGGAALQITVADDASATASFRYAVSDGRGGTAEASVALTVSEPGTNGPPVQKRTSSFVVEQGASITHNVLPDWIDPDGDDLFLQAAAPTDDDTVQFTADGVLSYGAIGQNTGRKDVALIVSDGVDPTEGVVRVDVRASGSTKPVTNPDHVSTTTGQTVTVSPLLNDVSPGGVPLRLAKIDEVAGASIVPDFATATFTFTATEARTYYLQYLATDGPNTVLGLVRIDVTDAAASDLPPVAVRDVALLPVGRDVLVDVLTNDTDPAGGILVVQSLSIPENLGITVAVLEHRVLHVTDQSGLNAPVTIGYTVSNGTLTAEGEVLVIPVPAPAKLLPPVAVDDTVSVRAGDIVTIPVLDNDSHPNGDTISLAPALVAPLVDPADGELFVAENTLRFQAGTTAKTVYATYEVVDSLGQKDAGYVTIQILALNAETNSPPRPQDITARVLSGNTVRIPIPLGQIDPDGDSIELVGQGTAPAKGRIVEVGTSWLAYEAFTASTGTDSFTYVVRDRLGAEAQATILVGIARPGASNQKPYAVKDAVSARPDRTLAVPVLVNDTDPDGDTLSLVADGLTLPEGLDATVTGERIVLQTPTQPGEFSIQYTVADPWGATAVGTLQLSITADAPLLAPIARDDRVAAADVTDQTSVDVPVLDNDEDPDGSAADLTVTTDDPAATVDQQGSVRVALTANAQIIRYTVTDADDLQASAFVLVPGLDDQRPTLTPGVDPVEVKSGETVTLALADYVTVADGTTARITVADRVSATHGNGDSLIQNETTLVYTSAADYFGPEAVSFEVTDGTGPDDPTGRTATLSIPITVLAPDNQPPTFVGGLVEVAPGEDPVEVDLRAMAADIDSGDLEKLSFRLDGPVPAGFEASISGQTLSASAGQTTAKGLAGTLQLTVDDGTTEPVAATLQLTAIASTRPLATTTDDAVPEAKQGRAVTVSVLDNDTSPFADEPLRLVSVAVETGQGTASVAGSDVTVTPANDFIGTMVVRYRVADATNDTEREVDGRIRLTVQGRPDAPGTPSVTSIQDRTVVLSWTPPSNNGSEITGYTVAASGFTQQCASTTCTLANLTNDTEYSFTVTATNEVGESDPSGASPVARPDARPDVPQPPTLVFGDGAINVSWATPTSTGSAVESYLLEISPLPQFGSLQRTASGNSLSWDSLENGVAYAVRVQAVNRAPEPSDWSSFSSAMVPAGVPAAPAAPTTTPATAVGSQAQIAVSWVMPANNGDVVAGYTLNTLQNGAVVSSLPVSATSANVAVAASETDYTFTVSARNKAGDSVASPASSARRGAVPPGAPTNVVATPTDGGATVSFTAGAANGTRSNELTYHYKVNQTGATGTFAAGGGAVGSLSNGTGYSVDVWATSTVAGVSPGASSTSNTVVPFGKPIISHRATNRQDGAVQFVWNVNGNGRALTSSSHAVNGSGDGSATNGGLAYSQTTSITVTYGNEAGTSTATWSGQANDPPPPPTMTITQNDDTGINLSVRNFAANRPLTIACWVVPQADGQNGRSIGSFSVVTDGSGAGNWSWPTTCKMTGGGYGNLKLGNEVWSNTISLK</sequence>
<evidence type="ECO:0000259" key="6">
    <source>
        <dbReference type="PROSITE" id="PS50853"/>
    </source>
</evidence>
<dbReference type="Gene3D" id="2.60.40.2810">
    <property type="match status" value="3"/>
</dbReference>
<keyword evidence="3" id="KW-0119">Carbohydrate metabolism</keyword>
<name>A0A4R8ZUN1_9MICO</name>
<keyword evidence="8" id="KW-1185">Reference proteome</keyword>